<comment type="caution">
    <text evidence="2">The sequence shown here is derived from an EMBL/GenBank/DDBJ whole genome shotgun (WGS) entry which is preliminary data.</text>
</comment>
<dbReference type="EMBL" id="JACASE010000008">
    <property type="protein sequence ID" value="KAF6441210.1"/>
    <property type="molecule type" value="Genomic_DNA"/>
</dbReference>
<dbReference type="Proteomes" id="UP000593571">
    <property type="component" value="Unassembled WGS sequence"/>
</dbReference>
<evidence type="ECO:0000313" key="3">
    <source>
        <dbReference type="Proteomes" id="UP000593571"/>
    </source>
</evidence>
<organism evidence="2 3">
    <name type="scientific">Rousettus aegyptiacus</name>
    <name type="common">Egyptian fruit bat</name>
    <name type="synonym">Pteropus aegyptiacus</name>
    <dbReference type="NCBI Taxonomy" id="9407"/>
    <lineage>
        <taxon>Eukaryota</taxon>
        <taxon>Metazoa</taxon>
        <taxon>Chordata</taxon>
        <taxon>Craniata</taxon>
        <taxon>Vertebrata</taxon>
        <taxon>Euteleostomi</taxon>
        <taxon>Mammalia</taxon>
        <taxon>Eutheria</taxon>
        <taxon>Laurasiatheria</taxon>
        <taxon>Chiroptera</taxon>
        <taxon>Yinpterochiroptera</taxon>
        <taxon>Pteropodoidea</taxon>
        <taxon>Pteropodidae</taxon>
        <taxon>Rousettinae</taxon>
        <taxon>Rousettus</taxon>
    </lineage>
</organism>
<evidence type="ECO:0000256" key="1">
    <source>
        <dbReference type="SAM" id="Phobius"/>
    </source>
</evidence>
<keyword evidence="1" id="KW-1133">Transmembrane helix</keyword>
<gene>
    <name evidence="2" type="ORF">HJG63_012356</name>
</gene>
<feature type="transmembrane region" description="Helical" evidence="1">
    <location>
        <begin position="70"/>
        <end position="94"/>
    </location>
</feature>
<keyword evidence="3" id="KW-1185">Reference proteome</keyword>
<name>A0A7J8F0Q5_ROUAE</name>
<feature type="transmembrane region" description="Helical" evidence="1">
    <location>
        <begin position="45"/>
        <end position="64"/>
    </location>
</feature>
<sequence length="127" mass="15248">MLRKVALRPPQGRSLWGWLLPEEIAHILQYPFKDQCITSPFESQLILSGFISSAKVYSLFYLLYSFLNYYYNLLFFRLFLPWKFWVSLVLLFILMDKVMESEELDRSLIICELLLFLLHSEHNDYLP</sequence>
<reference evidence="2 3" key="1">
    <citation type="journal article" date="2020" name="Nature">
        <title>Six reference-quality genomes reveal evolution of bat adaptations.</title>
        <authorList>
            <person name="Jebb D."/>
            <person name="Huang Z."/>
            <person name="Pippel M."/>
            <person name="Hughes G.M."/>
            <person name="Lavrichenko K."/>
            <person name="Devanna P."/>
            <person name="Winkler S."/>
            <person name="Jermiin L.S."/>
            <person name="Skirmuntt E.C."/>
            <person name="Katzourakis A."/>
            <person name="Burkitt-Gray L."/>
            <person name="Ray D.A."/>
            <person name="Sullivan K.A.M."/>
            <person name="Roscito J.G."/>
            <person name="Kirilenko B.M."/>
            <person name="Davalos L.M."/>
            <person name="Corthals A.P."/>
            <person name="Power M.L."/>
            <person name="Jones G."/>
            <person name="Ransome R.D."/>
            <person name="Dechmann D.K.N."/>
            <person name="Locatelli A.G."/>
            <person name="Puechmaille S.J."/>
            <person name="Fedrigo O."/>
            <person name="Jarvis E.D."/>
            <person name="Hiller M."/>
            <person name="Vernes S.C."/>
            <person name="Myers E.W."/>
            <person name="Teeling E.C."/>
        </authorList>
    </citation>
    <scope>NUCLEOTIDE SEQUENCE [LARGE SCALE GENOMIC DNA]</scope>
    <source>
        <strain evidence="2">MRouAeg1</strain>
        <tissue evidence="2">Muscle</tissue>
    </source>
</reference>
<keyword evidence="1" id="KW-0472">Membrane</keyword>
<proteinExistence type="predicted"/>
<evidence type="ECO:0000313" key="2">
    <source>
        <dbReference type="EMBL" id="KAF6441210.1"/>
    </source>
</evidence>
<dbReference type="AlphaFoldDB" id="A0A7J8F0Q5"/>
<protein>
    <submittedName>
        <fullName evidence="2">Uncharacterized protein</fullName>
    </submittedName>
</protein>
<accession>A0A7J8F0Q5</accession>
<keyword evidence="1" id="KW-0812">Transmembrane</keyword>